<dbReference type="Gene3D" id="1.25.40.10">
    <property type="entry name" value="Tetratricopeptide repeat domain"/>
    <property type="match status" value="2"/>
</dbReference>
<name>A0A414JM37_BACUN</name>
<sequence length="249" mass="29220">MESMAEAYKAYNIGKYDKAISIYQQLINCCPEKQSKQCLSYIKSKAFTEYLNQEYDKAIADYLSIKDIMADKTVEPSISAYAQMLDLLSNCYQRINDSIQSRKYEDLSLKLREEAIQTNDGGNPYYFFQDKLSDIDNIINIYDTRRDFRKSIDFLKIKIDSIMNHTEIPDKNMVSNNYRRIGDRYVYLYDSENAHRYLNKAMTMITDTLDGYTYGGLLHSFSQLYKKVSIEPELSLQHSYILFKLCPIF</sequence>
<organism evidence="1 2">
    <name type="scientific">Bacteroides uniformis</name>
    <dbReference type="NCBI Taxonomy" id="820"/>
    <lineage>
        <taxon>Bacteria</taxon>
        <taxon>Pseudomonadati</taxon>
        <taxon>Bacteroidota</taxon>
        <taxon>Bacteroidia</taxon>
        <taxon>Bacteroidales</taxon>
        <taxon>Bacteroidaceae</taxon>
        <taxon>Bacteroides</taxon>
    </lineage>
</organism>
<gene>
    <name evidence="1" type="ORF">DW729_13800</name>
</gene>
<evidence type="ECO:0000313" key="1">
    <source>
        <dbReference type="EMBL" id="RHE58597.1"/>
    </source>
</evidence>
<dbReference type="SUPFAM" id="SSF48452">
    <property type="entry name" value="TPR-like"/>
    <property type="match status" value="1"/>
</dbReference>
<dbReference type="Proteomes" id="UP000284640">
    <property type="component" value="Unassembled WGS sequence"/>
</dbReference>
<protein>
    <recommendedName>
        <fullName evidence="3">Tetratricopeptide repeat protein</fullName>
    </recommendedName>
</protein>
<dbReference type="InterPro" id="IPR011990">
    <property type="entry name" value="TPR-like_helical_dom_sf"/>
</dbReference>
<evidence type="ECO:0000313" key="2">
    <source>
        <dbReference type="Proteomes" id="UP000284640"/>
    </source>
</evidence>
<evidence type="ECO:0008006" key="3">
    <source>
        <dbReference type="Google" id="ProtNLM"/>
    </source>
</evidence>
<dbReference type="AlphaFoldDB" id="A0A414JM37"/>
<reference evidence="1 2" key="1">
    <citation type="submission" date="2018-08" db="EMBL/GenBank/DDBJ databases">
        <title>A genome reference for cultivated species of the human gut microbiota.</title>
        <authorList>
            <person name="Zou Y."/>
            <person name="Xue W."/>
            <person name="Luo G."/>
        </authorList>
    </citation>
    <scope>NUCLEOTIDE SEQUENCE [LARGE SCALE GENOMIC DNA]</scope>
    <source>
        <strain evidence="1 2">AM27-46</strain>
    </source>
</reference>
<accession>A0A414JM37</accession>
<comment type="caution">
    <text evidence="1">The sequence shown here is derived from an EMBL/GenBank/DDBJ whole genome shotgun (WGS) entry which is preliminary data.</text>
</comment>
<proteinExistence type="predicted"/>
<dbReference type="EMBL" id="QSKL01000014">
    <property type="protein sequence ID" value="RHE58597.1"/>
    <property type="molecule type" value="Genomic_DNA"/>
</dbReference>